<reference evidence="1 2" key="1">
    <citation type="journal article" date="2016" name="Nat. Commun.">
        <title>Thousands of microbial genomes shed light on interconnected biogeochemical processes in an aquifer system.</title>
        <authorList>
            <person name="Anantharaman K."/>
            <person name="Brown C.T."/>
            <person name="Hug L.A."/>
            <person name="Sharon I."/>
            <person name="Castelle C.J."/>
            <person name="Probst A.J."/>
            <person name="Thomas B.C."/>
            <person name="Singh A."/>
            <person name="Wilkins M.J."/>
            <person name="Karaoz U."/>
            <person name="Brodie E.L."/>
            <person name="Williams K.H."/>
            <person name="Hubbard S.S."/>
            <person name="Banfield J.F."/>
        </authorList>
    </citation>
    <scope>NUCLEOTIDE SEQUENCE [LARGE SCALE GENOMIC DNA]</scope>
</reference>
<proteinExistence type="predicted"/>
<evidence type="ECO:0000313" key="1">
    <source>
        <dbReference type="EMBL" id="OGG57312.1"/>
    </source>
</evidence>
<dbReference type="EMBL" id="MFKX01000029">
    <property type="protein sequence ID" value="OGG57312.1"/>
    <property type="molecule type" value="Genomic_DNA"/>
</dbReference>
<accession>A0A1F6D8H6</accession>
<dbReference type="Proteomes" id="UP000177958">
    <property type="component" value="Unassembled WGS sequence"/>
</dbReference>
<organism evidence="1 2">
    <name type="scientific">Candidatus Kaiserbacteria bacterium RIFCSPHIGHO2_01_FULL_55_17</name>
    <dbReference type="NCBI Taxonomy" id="1798484"/>
    <lineage>
        <taxon>Bacteria</taxon>
        <taxon>Candidatus Kaiseribacteriota</taxon>
    </lineage>
</organism>
<comment type="caution">
    <text evidence="1">The sequence shown here is derived from an EMBL/GenBank/DDBJ whole genome shotgun (WGS) entry which is preliminary data.</text>
</comment>
<sequence length="120" mass="13707">MEQFGKDKVDELMQKTKIEAAKRATMESAAVKSLGYVSTEWDEYLKEMDLLALRQNIATSVRQADPEATTEQLAETVIKNAGSYFKSLHFDSKDPEMKDVGREMATAFELDFLNNIRHIR</sequence>
<name>A0A1F6D8H6_9BACT</name>
<gene>
    <name evidence="1" type="ORF">A2853_02215</name>
</gene>
<dbReference type="AlphaFoldDB" id="A0A1F6D8H6"/>
<protein>
    <submittedName>
        <fullName evidence="1">Uncharacterized protein</fullName>
    </submittedName>
</protein>
<evidence type="ECO:0000313" key="2">
    <source>
        <dbReference type="Proteomes" id="UP000177958"/>
    </source>
</evidence>